<dbReference type="InterPro" id="IPR051435">
    <property type="entry name" value="RING_finger_E3_ubiq-ligases"/>
</dbReference>
<feature type="coiled-coil region" evidence="5">
    <location>
        <begin position="166"/>
        <end position="242"/>
    </location>
</feature>
<evidence type="ECO:0000256" key="2">
    <source>
        <dbReference type="ARBA" id="ARBA00022771"/>
    </source>
</evidence>
<dbReference type="GO" id="GO:0061630">
    <property type="term" value="F:ubiquitin protein ligase activity"/>
    <property type="evidence" value="ECO:0007669"/>
    <property type="project" value="TreeGrafter"/>
</dbReference>
<comment type="caution">
    <text evidence="8">The sequence shown here is derived from an EMBL/GenBank/DDBJ whole genome shotgun (WGS) entry which is preliminary data.</text>
</comment>
<dbReference type="PANTHER" id="PTHR22791:SF6">
    <property type="entry name" value="RING-TYPE DOMAIN-CONTAINING PROTEIN"/>
    <property type="match status" value="1"/>
</dbReference>
<dbReference type="SMART" id="SM00184">
    <property type="entry name" value="RING"/>
    <property type="match status" value="1"/>
</dbReference>
<dbReference type="InterPro" id="IPR017907">
    <property type="entry name" value="Znf_RING_CS"/>
</dbReference>
<evidence type="ECO:0000256" key="4">
    <source>
        <dbReference type="PROSITE-ProRule" id="PRU00175"/>
    </source>
</evidence>
<evidence type="ECO:0000313" key="9">
    <source>
        <dbReference type="Proteomes" id="UP000813824"/>
    </source>
</evidence>
<feature type="domain" description="RING-type" evidence="7">
    <location>
        <begin position="10"/>
        <end position="49"/>
    </location>
</feature>
<evidence type="ECO:0000256" key="3">
    <source>
        <dbReference type="ARBA" id="ARBA00022833"/>
    </source>
</evidence>
<keyword evidence="5" id="KW-0175">Coiled coil</keyword>
<accession>A0A8K0XS49</accession>
<feature type="compositionally biased region" description="Acidic residues" evidence="6">
    <location>
        <begin position="81"/>
        <end position="107"/>
    </location>
</feature>
<evidence type="ECO:0000256" key="1">
    <source>
        <dbReference type="ARBA" id="ARBA00022723"/>
    </source>
</evidence>
<name>A0A8K0XS49_9AGAR</name>
<proteinExistence type="predicted"/>
<protein>
    <recommendedName>
        <fullName evidence="7">RING-type domain-containing protein</fullName>
    </recommendedName>
</protein>
<keyword evidence="1" id="KW-0479">Metal-binding</keyword>
<reference evidence="8" key="1">
    <citation type="journal article" date="2021" name="New Phytol.">
        <title>Evolutionary innovations through gain and loss of genes in the ectomycorrhizal Boletales.</title>
        <authorList>
            <person name="Wu G."/>
            <person name="Miyauchi S."/>
            <person name="Morin E."/>
            <person name="Kuo A."/>
            <person name="Drula E."/>
            <person name="Varga T."/>
            <person name="Kohler A."/>
            <person name="Feng B."/>
            <person name="Cao Y."/>
            <person name="Lipzen A."/>
            <person name="Daum C."/>
            <person name="Hundley H."/>
            <person name="Pangilinan J."/>
            <person name="Johnson J."/>
            <person name="Barry K."/>
            <person name="LaButti K."/>
            <person name="Ng V."/>
            <person name="Ahrendt S."/>
            <person name="Min B."/>
            <person name="Choi I.G."/>
            <person name="Park H."/>
            <person name="Plett J.M."/>
            <person name="Magnuson J."/>
            <person name="Spatafora J.W."/>
            <person name="Nagy L.G."/>
            <person name="Henrissat B."/>
            <person name="Grigoriev I.V."/>
            <person name="Yang Z.L."/>
            <person name="Xu J."/>
            <person name="Martin F.M."/>
        </authorList>
    </citation>
    <scope>NUCLEOTIDE SEQUENCE</scope>
    <source>
        <strain evidence="8">KKN 215</strain>
    </source>
</reference>
<dbReference type="Proteomes" id="UP000813824">
    <property type="component" value="Unassembled WGS sequence"/>
</dbReference>
<keyword evidence="2 4" id="KW-0863">Zinc-finger</keyword>
<dbReference type="AlphaFoldDB" id="A0A8K0XS49"/>
<dbReference type="EMBL" id="JAEVFJ010000007">
    <property type="protein sequence ID" value="KAH8103367.1"/>
    <property type="molecule type" value="Genomic_DNA"/>
</dbReference>
<dbReference type="Gene3D" id="3.30.40.10">
    <property type="entry name" value="Zinc/RING finger domain, C3HC4 (zinc finger)"/>
    <property type="match status" value="1"/>
</dbReference>
<gene>
    <name evidence="8" type="ORF">BXZ70DRAFT_725373</name>
</gene>
<evidence type="ECO:0000259" key="7">
    <source>
        <dbReference type="PROSITE" id="PS50089"/>
    </source>
</evidence>
<dbReference type="GO" id="GO:0008270">
    <property type="term" value="F:zinc ion binding"/>
    <property type="evidence" value="ECO:0007669"/>
    <property type="project" value="UniProtKB-KW"/>
</dbReference>
<evidence type="ECO:0000313" key="8">
    <source>
        <dbReference type="EMBL" id="KAH8103367.1"/>
    </source>
</evidence>
<keyword evidence="9" id="KW-1185">Reference proteome</keyword>
<dbReference type="GO" id="GO:0016567">
    <property type="term" value="P:protein ubiquitination"/>
    <property type="evidence" value="ECO:0007669"/>
    <property type="project" value="TreeGrafter"/>
</dbReference>
<dbReference type="Pfam" id="PF14634">
    <property type="entry name" value="zf-RING_5"/>
    <property type="match status" value="1"/>
</dbReference>
<dbReference type="PROSITE" id="PS00518">
    <property type="entry name" value="ZF_RING_1"/>
    <property type="match status" value="1"/>
</dbReference>
<organism evidence="8 9">
    <name type="scientific">Cristinia sonorae</name>
    <dbReference type="NCBI Taxonomy" id="1940300"/>
    <lineage>
        <taxon>Eukaryota</taxon>
        <taxon>Fungi</taxon>
        <taxon>Dikarya</taxon>
        <taxon>Basidiomycota</taxon>
        <taxon>Agaricomycotina</taxon>
        <taxon>Agaricomycetes</taxon>
        <taxon>Agaricomycetidae</taxon>
        <taxon>Agaricales</taxon>
        <taxon>Pleurotineae</taxon>
        <taxon>Stephanosporaceae</taxon>
        <taxon>Cristinia</taxon>
    </lineage>
</organism>
<keyword evidence="3" id="KW-0862">Zinc</keyword>
<evidence type="ECO:0000256" key="6">
    <source>
        <dbReference type="SAM" id="MobiDB-lite"/>
    </source>
</evidence>
<feature type="region of interest" description="Disordered" evidence="6">
    <location>
        <begin position="73"/>
        <end position="108"/>
    </location>
</feature>
<dbReference type="PROSITE" id="PS50089">
    <property type="entry name" value="ZF_RING_2"/>
    <property type="match status" value="1"/>
</dbReference>
<dbReference type="PANTHER" id="PTHR22791">
    <property type="entry name" value="RING-TYPE DOMAIN-CONTAINING PROTEIN"/>
    <property type="match status" value="1"/>
</dbReference>
<dbReference type="InterPro" id="IPR001841">
    <property type="entry name" value="Znf_RING"/>
</dbReference>
<dbReference type="OrthoDB" id="6105938at2759"/>
<sequence>MLILASDSSCDVCRDRYNGSDIMPHALECGHTFCLSCLTSWKKGCPLCRAMYEVDDALRIHVHAIVPAVVPPTPIRRTSEDMDTTPEPLDEDEEEYSDEEDQEDDADERAASLLSEITDVTLGGDRPAAQVQHLISTVRDWLSKYKPDEYRDLRSAQVLLWKVMKRREDKAKHAELEAMYEDLQTRHRDSEIAKQDSQLVIDKLRRKCDEFKTALATLQIEMDDLKQKRLEEKTRAIDLEMKFKDQIEQIDLDWRG</sequence>
<evidence type="ECO:0000256" key="5">
    <source>
        <dbReference type="SAM" id="Coils"/>
    </source>
</evidence>
<dbReference type="SUPFAM" id="SSF57850">
    <property type="entry name" value="RING/U-box"/>
    <property type="match status" value="1"/>
</dbReference>
<dbReference type="InterPro" id="IPR013083">
    <property type="entry name" value="Znf_RING/FYVE/PHD"/>
</dbReference>